<sequence length="344" mass="39902">MNIELEKLIYALSQRFKTNIISTDFQTIPLQGGTAGNMRLVTGIAENVDGEKLPYRIVLKIQNKWERYGDPGSWRREYDLNSSDLGVTFSQALRWPTCYYAEFNAEVTEYHLWLEYIDGVTGLDLTGDMYEKAALELGRFQGKLYAEHPAVLQCLTNLSHADLMKNTYLHYRSWPVIYDYIRSEDFELPLYLRQMLIDIDEQADEIFARIEKLPLVLCHRDFWVTNLIYADGNFALIDWDTSGWGYLGEDLASLIADEPDINHMVEHYQRCIPTYYKGFSEYAAVSRIADHCVYEIILLVFGYRLVEGYLHTETDDEKTKHVHTLQKINEMKTIPLLVTSGNIA</sequence>
<keyword evidence="3" id="KW-1185">Reference proteome</keyword>
<dbReference type="Pfam" id="PF01636">
    <property type="entry name" value="APH"/>
    <property type="match status" value="1"/>
</dbReference>
<dbReference type="InterPro" id="IPR002575">
    <property type="entry name" value="Aminoglycoside_PTrfase"/>
</dbReference>
<comment type="caution">
    <text evidence="2">The sequence shown here is derived from an EMBL/GenBank/DDBJ whole genome shotgun (WGS) entry which is preliminary data.</text>
</comment>
<dbReference type="EMBL" id="JARLKY010000109">
    <property type="protein sequence ID" value="MEC0231979.1"/>
    <property type="molecule type" value="Genomic_DNA"/>
</dbReference>
<dbReference type="SUPFAM" id="SSF56112">
    <property type="entry name" value="Protein kinase-like (PK-like)"/>
    <property type="match status" value="1"/>
</dbReference>
<protein>
    <submittedName>
        <fullName evidence="2">Aminoglycoside phosphotransferase family protein</fullName>
    </submittedName>
</protein>
<reference evidence="2 3" key="1">
    <citation type="submission" date="2023-03" db="EMBL/GenBank/DDBJ databases">
        <title>Bacillus Genome Sequencing.</title>
        <authorList>
            <person name="Dunlap C."/>
        </authorList>
    </citation>
    <scope>NUCLEOTIDE SEQUENCE [LARGE SCALE GENOMIC DNA]</scope>
    <source>
        <strain evidence="2 3">BD-533</strain>
    </source>
</reference>
<dbReference type="Gene3D" id="3.90.1200.10">
    <property type="match status" value="1"/>
</dbReference>
<dbReference type="InterPro" id="IPR011009">
    <property type="entry name" value="Kinase-like_dom_sf"/>
</dbReference>
<dbReference type="Proteomes" id="UP001338137">
    <property type="component" value="Unassembled WGS sequence"/>
</dbReference>
<gene>
    <name evidence="2" type="ORF">P4I72_33270</name>
</gene>
<organism evidence="2 3">
    <name type="scientific">Paenibacillus alba</name>
    <dbReference type="NCBI Taxonomy" id="1197127"/>
    <lineage>
        <taxon>Bacteria</taxon>
        <taxon>Bacillati</taxon>
        <taxon>Bacillota</taxon>
        <taxon>Bacilli</taxon>
        <taxon>Bacillales</taxon>
        <taxon>Paenibacillaceae</taxon>
        <taxon>Paenibacillus</taxon>
    </lineage>
</organism>
<accession>A0ABU6GCQ9</accession>
<evidence type="ECO:0000313" key="2">
    <source>
        <dbReference type="EMBL" id="MEC0231979.1"/>
    </source>
</evidence>
<name>A0ABU6GCQ9_9BACL</name>
<proteinExistence type="predicted"/>
<feature type="domain" description="Aminoglycoside phosphotransferase" evidence="1">
    <location>
        <begin position="158"/>
        <end position="257"/>
    </location>
</feature>
<evidence type="ECO:0000259" key="1">
    <source>
        <dbReference type="Pfam" id="PF01636"/>
    </source>
</evidence>
<evidence type="ECO:0000313" key="3">
    <source>
        <dbReference type="Proteomes" id="UP001338137"/>
    </source>
</evidence>